<gene>
    <name evidence="7" type="primary">LOC115890627</name>
</gene>
<dbReference type="GO" id="GO:0008270">
    <property type="term" value="F:zinc ion binding"/>
    <property type="evidence" value="ECO:0007669"/>
    <property type="project" value="UniProtKB-KW"/>
</dbReference>
<organism evidence="6 7">
    <name type="scientific">Sitophilus oryzae</name>
    <name type="common">Rice weevil</name>
    <name type="synonym">Curculio oryzae</name>
    <dbReference type="NCBI Taxonomy" id="7048"/>
    <lineage>
        <taxon>Eukaryota</taxon>
        <taxon>Metazoa</taxon>
        <taxon>Ecdysozoa</taxon>
        <taxon>Arthropoda</taxon>
        <taxon>Hexapoda</taxon>
        <taxon>Insecta</taxon>
        <taxon>Pterygota</taxon>
        <taxon>Neoptera</taxon>
        <taxon>Endopterygota</taxon>
        <taxon>Coleoptera</taxon>
        <taxon>Polyphaga</taxon>
        <taxon>Cucujiformia</taxon>
        <taxon>Curculionidae</taxon>
        <taxon>Dryophthorinae</taxon>
        <taxon>Sitophilus</taxon>
    </lineage>
</organism>
<dbReference type="GeneID" id="115890627"/>
<dbReference type="Pfam" id="PF02892">
    <property type="entry name" value="zf-BED"/>
    <property type="match status" value="1"/>
</dbReference>
<dbReference type="InterPro" id="IPR036236">
    <property type="entry name" value="Znf_C2H2_sf"/>
</dbReference>
<sequence length="184" mass="20882">MEKVQTDIFVLPINREIDQFTDESYAKCNLCGSKLSYKTTTTNLKRHMEVKHPEVSLIVDKGWSAISNTPTQSVPFPKENSETEDGEIDEDEIHFEVPPCDIKEEDDISPDTIEPSCPPVRNHKRPSSVRSSSVAQEERPGENPFDFFGKYVAAELHHLPERQAILVQQELQNCITKARLACLD</sequence>
<reference evidence="7" key="1">
    <citation type="submission" date="2025-08" db="UniProtKB">
        <authorList>
            <consortium name="RefSeq"/>
        </authorList>
    </citation>
    <scope>IDENTIFICATION</scope>
    <source>
        <tissue evidence="7">Gonads</tissue>
    </source>
</reference>
<evidence type="ECO:0000313" key="7">
    <source>
        <dbReference type="RefSeq" id="XP_030766768.1"/>
    </source>
</evidence>
<feature type="domain" description="BED-type" evidence="5">
    <location>
        <begin position="21"/>
        <end position="53"/>
    </location>
</feature>
<dbReference type="GO" id="GO:0003677">
    <property type="term" value="F:DNA binding"/>
    <property type="evidence" value="ECO:0007669"/>
    <property type="project" value="InterPro"/>
</dbReference>
<evidence type="ECO:0000256" key="4">
    <source>
        <dbReference type="SAM" id="MobiDB-lite"/>
    </source>
</evidence>
<dbReference type="AlphaFoldDB" id="A0A6J2YRR8"/>
<feature type="region of interest" description="Disordered" evidence="4">
    <location>
        <begin position="102"/>
        <end position="142"/>
    </location>
</feature>
<proteinExistence type="predicted"/>
<dbReference type="InParanoid" id="A0A6J2YRR8"/>
<protein>
    <submittedName>
        <fullName evidence="7">Uncharacterized protein LOC115890627</fullName>
    </submittedName>
</protein>
<keyword evidence="2" id="KW-0863">Zinc-finger</keyword>
<dbReference type="OrthoDB" id="1607513at2759"/>
<evidence type="ECO:0000256" key="3">
    <source>
        <dbReference type="ARBA" id="ARBA00022833"/>
    </source>
</evidence>
<dbReference type="RefSeq" id="XP_030766768.1">
    <property type="nucleotide sequence ID" value="XM_030910908.1"/>
</dbReference>
<dbReference type="Proteomes" id="UP000504635">
    <property type="component" value="Unplaced"/>
</dbReference>
<accession>A0A6J2YRR8</accession>
<evidence type="ECO:0000259" key="5">
    <source>
        <dbReference type="Pfam" id="PF02892"/>
    </source>
</evidence>
<dbReference type="InterPro" id="IPR003656">
    <property type="entry name" value="Znf_BED"/>
</dbReference>
<keyword evidence="6" id="KW-1185">Reference proteome</keyword>
<evidence type="ECO:0000256" key="2">
    <source>
        <dbReference type="ARBA" id="ARBA00022771"/>
    </source>
</evidence>
<name>A0A6J2YRR8_SITOR</name>
<dbReference type="SMART" id="SM00614">
    <property type="entry name" value="ZnF_BED"/>
    <property type="match status" value="1"/>
</dbReference>
<dbReference type="KEGG" id="soy:115890627"/>
<evidence type="ECO:0000313" key="6">
    <source>
        <dbReference type="Proteomes" id="UP000504635"/>
    </source>
</evidence>
<feature type="region of interest" description="Disordered" evidence="4">
    <location>
        <begin position="68"/>
        <end position="90"/>
    </location>
</feature>
<evidence type="ECO:0000256" key="1">
    <source>
        <dbReference type="ARBA" id="ARBA00022723"/>
    </source>
</evidence>
<keyword evidence="3" id="KW-0862">Zinc</keyword>
<dbReference type="SUPFAM" id="SSF57667">
    <property type="entry name" value="beta-beta-alpha zinc fingers"/>
    <property type="match status" value="1"/>
</dbReference>
<keyword evidence="1" id="KW-0479">Metal-binding</keyword>